<gene>
    <name evidence="1" type="ORF">LRP50_16815</name>
</gene>
<dbReference type="Proteomes" id="UP001149400">
    <property type="component" value="Unassembled WGS sequence"/>
</dbReference>
<dbReference type="EMBL" id="JAJUBC010000020">
    <property type="protein sequence ID" value="MDD1794799.1"/>
    <property type="molecule type" value="Genomic_DNA"/>
</dbReference>
<name>A0ABT5R3G9_9GAMM</name>
<evidence type="ECO:0000313" key="2">
    <source>
        <dbReference type="Proteomes" id="UP001149400"/>
    </source>
</evidence>
<dbReference type="PANTHER" id="PTHR35404:SF8">
    <property type="entry name" value="TRANSPOSASE OF TN10"/>
    <property type="match status" value="1"/>
</dbReference>
<comment type="caution">
    <text evidence="1">The sequence shown here is derived from an EMBL/GenBank/DDBJ whole genome shotgun (WGS) entry which is preliminary data.</text>
</comment>
<accession>A0ABT5R3G9</accession>
<organism evidence="1 2">
    <name type="scientific">Enterovibrio gelatinilyticus</name>
    <dbReference type="NCBI Taxonomy" id="2899819"/>
    <lineage>
        <taxon>Bacteria</taxon>
        <taxon>Pseudomonadati</taxon>
        <taxon>Pseudomonadota</taxon>
        <taxon>Gammaproteobacteria</taxon>
        <taxon>Vibrionales</taxon>
        <taxon>Vibrionaceae</taxon>
        <taxon>Enterovibrio</taxon>
    </lineage>
</organism>
<protein>
    <submittedName>
        <fullName evidence="1">Uncharacterized protein</fullName>
    </submittedName>
</protein>
<evidence type="ECO:0000313" key="1">
    <source>
        <dbReference type="EMBL" id="MDD1794799.1"/>
    </source>
</evidence>
<dbReference type="RefSeq" id="WP_274165620.1">
    <property type="nucleotide sequence ID" value="NZ_JAJUBC010000020.1"/>
</dbReference>
<sequence>MRDIQILQDILQTQCPIIHKKWLQSLILANPSSLDGAHLTLTKFGRSVYVMNTAKHTIKRVDRMPGNAQLHREKDVIYKWHTSHIARANPLMFDRLGGHFVRYCQLEHPV</sequence>
<proteinExistence type="predicted"/>
<reference evidence="1" key="1">
    <citation type="submission" date="2021-12" db="EMBL/GenBank/DDBJ databases">
        <title>Enterovibrio ZSDZ35 sp. nov. and Enterovibrio ZSDZ42 sp. nov., isolated from coastal seawater in Qingdao.</title>
        <authorList>
            <person name="Zhang P."/>
        </authorList>
    </citation>
    <scope>NUCLEOTIDE SEQUENCE</scope>
    <source>
        <strain evidence="1">ZSDZ42</strain>
    </source>
</reference>
<keyword evidence="2" id="KW-1185">Reference proteome</keyword>
<dbReference type="PANTHER" id="PTHR35404">
    <property type="entry name" value="TRANSPOSASE OF TN10"/>
    <property type="match status" value="1"/>
</dbReference>